<dbReference type="GO" id="GO:0110051">
    <property type="term" value="P:metabolite repair"/>
    <property type="evidence" value="ECO:0007669"/>
    <property type="project" value="TreeGrafter"/>
</dbReference>
<comment type="caution">
    <text evidence="22">The sequence shown here is derived from an EMBL/GenBank/DDBJ whole genome shotgun (WGS) entry which is preliminary data.</text>
</comment>
<accession>A0A0C2HIS6</accession>
<keyword evidence="11 18" id="KW-0413">Isomerase</keyword>
<feature type="binding site" evidence="17">
    <location>
        <position position="332"/>
    </location>
    <ligand>
        <name>(6S)-NADPHX</name>
        <dbReference type="ChEBI" id="CHEBI:64076"/>
    </ligand>
</feature>
<dbReference type="SUPFAM" id="SSF53613">
    <property type="entry name" value="Ribokinase-like"/>
    <property type="match status" value="1"/>
</dbReference>
<reference evidence="22 24" key="1">
    <citation type="submission" date="2015-01" db="EMBL/GenBank/DDBJ databases">
        <title>Genome sequences of high lactate-tolerant strain Salinicoccus roseus W12 with industrial interest.</title>
        <authorList>
            <person name="Wang H."/>
            <person name="Yu B."/>
        </authorList>
    </citation>
    <scope>NUCLEOTIDE SEQUENCE [LARGE SCALE GENOMIC DNA]</scope>
    <source>
        <strain evidence="22 24">W12</strain>
    </source>
</reference>
<comment type="catalytic activity">
    <reaction evidence="15 17 19">
        <text>(6S)-NADHX + ADP = AMP + phosphate + NADH + H(+)</text>
        <dbReference type="Rhea" id="RHEA:32223"/>
        <dbReference type="ChEBI" id="CHEBI:15378"/>
        <dbReference type="ChEBI" id="CHEBI:43474"/>
        <dbReference type="ChEBI" id="CHEBI:57945"/>
        <dbReference type="ChEBI" id="CHEBI:64074"/>
        <dbReference type="ChEBI" id="CHEBI:456215"/>
        <dbReference type="ChEBI" id="CHEBI:456216"/>
        <dbReference type="EC" id="4.2.1.136"/>
    </reaction>
</comment>
<dbReference type="GO" id="GO:0005524">
    <property type="term" value="F:ATP binding"/>
    <property type="evidence" value="ECO:0007669"/>
    <property type="project" value="UniProtKB-UniRule"/>
</dbReference>
<keyword evidence="25" id="KW-1185">Reference proteome</keyword>
<evidence type="ECO:0000313" key="24">
    <source>
        <dbReference type="Proteomes" id="UP000031546"/>
    </source>
</evidence>
<reference evidence="23" key="2">
    <citation type="submission" date="2020-04" db="EMBL/GenBank/DDBJ databases">
        <authorList>
            <person name="Tanveer F."/>
            <person name="Xie Y."/>
            <person name="Shinwari Z.K."/>
        </authorList>
    </citation>
    <scope>NUCLEOTIDE SEQUENCE</scope>
    <source>
        <strain evidence="23">MOSEL-ME25</strain>
    </source>
</reference>
<gene>
    <name evidence="18" type="primary">nnrE</name>
    <name evidence="17" type="synonym">nnrD</name>
    <name evidence="23" type="ORF">F7P68_0003985</name>
    <name evidence="22" type="ORF">SN16_02670</name>
</gene>
<dbReference type="PROSITE" id="PS51383">
    <property type="entry name" value="YJEF_C_3"/>
    <property type="match status" value="1"/>
</dbReference>
<dbReference type="EC" id="5.1.99.6" evidence="19"/>
<dbReference type="PROSITE" id="PS01050">
    <property type="entry name" value="YJEF_C_2"/>
    <property type="match status" value="1"/>
</dbReference>
<dbReference type="PROSITE" id="PS51385">
    <property type="entry name" value="YJEF_N"/>
    <property type="match status" value="1"/>
</dbReference>
<name>A0A0C2HIS6_9STAP</name>
<dbReference type="GO" id="GO:0052855">
    <property type="term" value="F:ADP-dependent NAD(P)H-hydrate dehydratase activity"/>
    <property type="evidence" value="ECO:0007669"/>
    <property type="project" value="UniProtKB-UniRule"/>
</dbReference>
<evidence type="ECO:0000256" key="9">
    <source>
        <dbReference type="ARBA" id="ARBA00022958"/>
    </source>
</evidence>
<dbReference type="PANTHER" id="PTHR12592">
    <property type="entry name" value="ATP-DEPENDENT (S)-NAD(P)H-HYDRATE DEHYDRATASE FAMILY MEMBER"/>
    <property type="match status" value="1"/>
</dbReference>
<evidence type="ECO:0000256" key="4">
    <source>
        <dbReference type="ARBA" id="ARBA00009524"/>
    </source>
</evidence>
<evidence type="ECO:0000256" key="14">
    <source>
        <dbReference type="ARBA" id="ARBA00025153"/>
    </source>
</evidence>
<dbReference type="HAMAP" id="MF_01965">
    <property type="entry name" value="NADHX_dehydratase"/>
    <property type="match status" value="1"/>
</dbReference>
<feature type="binding site" evidence="18">
    <location>
        <position position="164"/>
    </location>
    <ligand>
        <name>K(+)</name>
        <dbReference type="ChEBI" id="CHEBI:29103"/>
    </ligand>
</feature>
<comment type="catalytic activity">
    <reaction evidence="2 18 19">
        <text>(6R)-NADPHX = (6S)-NADPHX</text>
        <dbReference type="Rhea" id="RHEA:32227"/>
        <dbReference type="ChEBI" id="CHEBI:64076"/>
        <dbReference type="ChEBI" id="CHEBI:64077"/>
        <dbReference type="EC" id="5.1.99.6"/>
    </reaction>
</comment>
<keyword evidence="12 17" id="KW-0456">Lyase</keyword>
<dbReference type="GO" id="GO:0046496">
    <property type="term" value="P:nicotinamide nucleotide metabolic process"/>
    <property type="evidence" value="ECO:0007669"/>
    <property type="project" value="UniProtKB-UniRule"/>
</dbReference>
<protein>
    <recommendedName>
        <fullName evidence="19">Bifunctional NAD(P)H-hydrate repair enzyme</fullName>
    </recommendedName>
    <alternativeName>
        <fullName evidence="19">Nicotinamide nucleotide repair protein</fullName>
    </alternativeName>
    <domain>
        <recommendedName>
            <fullName evidence="19">ADP-dependent (S)-NAD(P)H-hydrate dehydratase</fullName>
            <ecNumber evidence="19">4.2.1.136</ecNumber>
        </recommendedName>
        <alternativeName>
            <fullName evidence="19">ADP-dependent NAD(P)HX dehydratase</fullName>
        </alternativeName>
    </domain>
    <domain>
        <recommendedName>
            <fullName evidence="19">NAD(P)H-hydrate epimerase</fullName>
            <ecNumber evidence="19">5.1.99.6</ecNumber>
        </recommendedName>
    </domain>
</protein>
<dbReference type="OrthoDB" id="9806925at2"/>
<evidence type="ECO:0000256" key="3">
    <source>
        <dbReference type="ARBA" id="ARBA00006001"/>
    </source>
</evidence>
<comment type="similarity">
    <text evidence="3 19">In the N-terminal section; belongs to the NnrE/AIBP family.</text>
</comment>
<evidence type="ECO:0000259" key="20">
    <source>
        <dbReference type="PROSITE" id="PS51383"/>
    </source>
</evidence>
<dbReference type="Gene3D" id="3.40.50.10260">
    <property type="entry name" value="YjeF N-terminal domain"/>
    <property type="match status" value="1"/>
</dbReference>
<feature type="binding site" evidence="18">
    <location>
        <position position="59"/>
    </location>
    <ligand>
        <name>K(+)</name>
        <dbReference type="ChEBI" id="CHEBI:29103"/>
    </ligand>
</feature>
<dbReference type="STRING" id="45670.SN16_02670"/>
<dbReference type="InterPro" id="IPR017953">
    <property type="entry name" value="Carbohydrate_kinase_pred_CS"/>
</dbReference>
<comment type="catalytic activity">
    <reaction evidence="16 17 19">
        <text>(6S)-NADPHX + ADP = AMP + phosphate + NADPH + H(+)</text>
        <dbReference type="Rhea" id="RHEA:32235"/>
        <dbReference type="ChEBI" id="CHEBI:15378"/>
        <dbReference type="ChEBI" id="CHEBI:43474"/>
        <dbReference type="ChEBI" id="CHEBI:57783"/>
        <dbReference type="ChEBI" id="CHEBI:64076"/>
        <dbReference type="ChEBI" id="CHEBI:456215"/>
        <dbReference type="ChEBI" id="CHEBI:456216"/>
        <dbReference type="EC" id="4.2.1.136"/>
    </reaction>
</comment>
<sequence length="513" mass="54138">MKIVKRDEMRAIEQFAIDEVGISGAVLMEIAGNQVAEEIIRSYPDRSVPIVILIGSGNNGGDGFVIARRLSDAGYTPAPWLLVDPGKLKGDALVQYRIHTARELPLHSVEEGLAHLDAALASSDVIVDAMLGTGISGAVRAPFDHVIERVNGHAAHVYAVDLPSGLDCDTGRVENVAVRADETITFAFPKLGFFTQDGPSVIGRLAVKDISVPGTLADRIGMKLPELVTEQLAVQALPGRPEFGHKGTFGHALVIGGSRPFVGAPLYSAHAAYKTGAGLVTLAIPEGIYPAVAGQNQLALLRTLPEADGHFSGAGVEAELFEKVNAVAIGPGLGRFDGGEAFIEEIIRQLDGQPIIIDADGLHHVKGRLGLLARYDGPVILTPHPGEMANLTDRTVADIEADRVGVAKDFAEKYQVNLVLKGHRTIIATPERLWVNPHGNDALAKGGSGDVLTGMIAAFLAQGAEAAEAMQTAVYLHATAGERAACTHSHYGVTPGDVIEAAKGILKEMEEKK</sequence>
<feature type="binding site" evidence="17">
    <location>
        <position position="384"/>
    </location>
    <ligand>
        <name>(6S)-NADPHX</name>
        <dbReference type="ChEBI" id="CHEBI:64076"/>
    </ligand>
</feature>
<comment type="cofactor">
    <cofactor evidence="17">
        <name>Mg(2+)</name>
        <dbReference type="ChEBI" id="CHEBI:18420"/>
    </cofactor>
</comment>
<dbReference type="GeneID" id="77844442"/>
<evidence type="ECO:0000256" key="17">
    <source>
        <dbReference type="HAMAP-Rule" id="MF_01965"/>
    </source>
</evidence>
<keyword evidence="7 17" id="KW-0067">ATP-binding</keyword>
<evidence type="ECO:0000256" key="11">
    <source>
        <dbReference type="ARBA" id="ARBA00023235"/>
    </source>
</evidence>
<evidence type="ECO:0000256" key="8">
    <source>
        <dbReference type="ARBA" id="ARBA00022857"/>
    </source>
</evidence>
<dbReference type="Pfam" id="PF03853">
    <property type="entry name" value="YjeF_N"/>
    <property type="match status" value="1"/>
</dbReference>
<evidence type="ECO:0000256" key="16">
    <source>
        <dbReference type="ARBA" id="ARBA00049209"/>
    </source>
</evidence>
<dbReference type="EMBL" id="JXII01000002">
    <property type="protein sequence ID" value="KIH71594.1"/>
    <property type="molecule type" value="Genomic_DNA"/>
</dbReference>
<evidence type="ECO:0000256" key="7">
    <source>
        <dbReference type="ARBA" id="ARBA00022840"/>
    </source>
</evidence>
<evidence type="ECO:0000256" key="1">
    <source>
        <dbReference type="ARBA" id="ARBA00000013"/>
    </source>
</evidence>
<feature type="domain" description="YjeF C-terminal" evidence="20">
    <location>
        <begin position="229"/>
        <end position="509"/>
    </location>
</feature>
<dbReference type="GO" id="GO:0046872">
    <property type="term" value="F:metal ion binding"/>
    <property type="evidence" value="ECO:0007669"/>
    <property type="project" value="UniProtKB-UniRule"/>
</dbReference>
<dbReference type="GO" id="GO:0052856">
    <property type="term" value="F:NAD(P)HX epimerase activity"/>
    <property type="evidence" value="ECO:0007669"/>
    <property type="project" value="UniProtKB-UniRule"/>
</dbReference>
<evidence type="ECO:0000259" key="21">
    <source>
        <dbReference type="PROSITE" id="PS51385"/>
    </source>
</evidence>
<comment type="catalytic activity">
    <reaction evidence="1 18 19">
        <text>(6R)-NADHX = (6S)-NADHX</text>
        <dbReference type="Rhea" id="RHEA:32215"/>
        <dbReference type="ChEBI" id="CHEBI:64074"/>
        <dbReference type="ChEBI" id="CHEBI:64075"/>
        <dbReference type="EC" id="5.1.99.6"/>
    </reaction>
</comment>
<feature type="binding site" evidence="18">
    <location>
        <begin position="58"/>
        <end position="62"/>
    </location>
    <ligand>
        <name>(6S)-NADPHX</name>
        <dbReference type="ChEBI" id="CHEBI:64076"/>
    </ligand>
</feature>
<comment type="similarity">
    <text evidence="18">Belongs to the NnrE/AIBP family.</text>
</comment>
<evidence type="ECO:0000256" key="6">
    <source>
        <dbReference type="ARBA" id="ARBA00022741"/>
    </source>
</evidence>
<evidence type="ECO:0000256" key="18">
    <source>
        <dbReference type="HAMAP-Rule" id="MF_01966"/>
    </source>
</evidence>
<feature type="binding site" evidence="17">
    <location>
        <position position="449"/>
    </location>
    <ligand>
        <name>AMP</name>
        <dbReference type="ChEBI" id="CHEBI:456215"/>
    </ligand>
</feature>
<feature type="binding site" evidence="18">
    <location>
        <begin position="132"/>
        <end position="138"/>
    </location>
    <ligand>
        <name>(6S)-NADPHX</name>
        <dbReference type="ChEBI" id="CHEBI:64076"/>
    </ligand>
</feature>
<evidence type="ECO:0000256" key="12">
    <source>
        <dbReference type="ARBA" id="ARBA00023239"/>
    </source>
</evidence>
<dbReference type="Pfam" id="PF01256">
    <property type="entry name" value="Carb_kinase"/>
    <property type="match status" value="1"/>
</dbReference>
<comment type="function">
    <text evidence="17">Catalyzes the dehydration of the S-form of NAD(P)HX at the expense of ADP, which is converted to AMP. Together with NAD(P)HX epimerase, which catalyzes the epimerization of the S- and R-forms, the enzyme allows the repair of both epimers of NAD(P)HX, a damaged form of NAD(P)H that is a result of enzymatic or heat-dependent hydration.</text>
</comment>
<dbReference type="AlphaFoldDB" id="A0A0C2HIS6"/>
<dbReference type="InterPro" id="IPR029056">
    <property type="entry name" value="Ribokinase-like"/>
</dbReference>
<keyword evidence="10 17" id="KW-0520">NAD</keyword>
<keyword evidence="6 17" id="KW-0547">Nucleotide-binding</keyword>
<evidence type="ECO:0000256" key="5">
    <source>
        <dbReference type="ARBA" id="ARBA00022723"/>
    </source>
</evidence>
<dbReference type="InterPro" id="IPR030677">
    <property type="entry name" value="Nnr"/>
</dbReference>
<dbReference type="Gene3D" id="3.40.1190.20">
    <property type="match status" value="1"/>
</dbReference>
<proteinExistence type="inferred from homology"/>
<evidence type="ECO:0000313" key="22">
    <source>
        <dbReference type="EMBL" id="KIH71594.1"/>
    </source>
</evidence>
<dbReference type="InterPro" id="IPR000631">
    <property type="entry name" value="CARKD"/>
</dbReference>
<dbReference type="NCBIfam" id="TIGR00197">
    <property type="entry name" value="yjeF_nterm"/>
    <property type="match status" value="1"/>
</dbReference>
<dbReference type="InterPro" id="IPR004443">
    <property type="entry name" value="YjeF_N_dom"/>
</dbReference>
<keyword evidence="13" id="KW-0511">Multifunctional enzyme</keyword>
<reference evidence="23" key="3">
    <citation type="submission" date="2022-12" db="EMBL/GenBank/DDBJ databases">
        <title>Genome analysis and biological profiling of marine Salinicoccus roseus MOSEL-ME25.</title>
        <authorList>
            <person name="Mirza F.T."/>
            <person name="Xie Y."/>
            <person name="Shinwari Z.K."/>
        </authorList>
    </citation>
    <scope>NUCLEOTIDE SEQUENCE</scope>
    <source>
        <strain evidence="23">MOSEL-ME25</strain>
    </source>
</reference>
<feature type="binding site" evidence="17">
    <location>
        <begin position="421"/>
        <end position="425"/>
    </location>
    <ligand>
        <name>AMP</name>
        <dbReference type="ChEBI" id="CHEBI:456215"/>
    </ligand>
</feature>
<dbReference type="InterPro" id="IPR036652">
    <property type="entry name" value="YjeF_N_dom_sf"/>
</dbReference>
<keyword evidence="5 18" id="KW-0479">Metal-binding</keyword>
<dbReference type="CDD" id="cd01171">
    <property type="entry name" value="YXKO-related"/>
    <property type="match status" value="1"/>
</dbReference>
<dbReference type="EC" id="4.2.1.136" evidence="19"/>
<feature type="binding site" evidence="17">
    <location>
        <position position="264"/>
    </location>
    <ligand>
        <name>(6S)-NADPHX</name>
        <dbReference type="ChEBI" id="CHEBI:64076"/>
    </ligand>
</feature>
<dbReference type="Proteomes" id="UP000527860">
    <property type="component" value="Unassembled WGS sequence"/>
</dbReference>
<feature type="domain" description="YjeF N-terminal" evidence="21">
    <location>
        <begin position="9"/>
        <end position="218"/>
    </location>
</feature>
<dbReference type="NCBIfam" id="TIGR00196">
    <property type="entry name" value="yjeF_cterm"/>
    <property type="match status" value="1"/>
</dbReference>
<dbReference type="Proteomes" id="UP000031546">
    <property type="component" value="Unassembled WGS sequence"/>
</dbReference>
<comment type="cofactor">
    <cofactor evidence="18 19">
        <name>K(+)</name>
        <dbReference type="ChEBI" id="CHEBI:29103"/>
    </cofactor>
    <text evidence="18 19">Binds 1 potassium ion per subunit.</text>
</comment>
<comment type="function">
    <text evidence="18">Catalyzes the epimerization of the S- and R-forms of NAD(P)HX, a damaged form of NAD(P)H that is a result of enzymatic or heat-dependent hydration. This is a prerequisite for the S-specific NAD(P)H-hydrate dehydratase to allow the repair of both epimers of NAD(P)HX.</text>
</comment>
<evidence type="ECO:0000256" key="10">
    <source>
        <dbReference type="ARBA" id="ARBA00023027"/>
    </source>
</evidence>
<comment type="similarity">
    <text evidence="17">Belongs to the NnrD/CARKD family.</text>
</comment>
<keyword evidence="8 17" id="KW-0521">NADP</keyword>
<comment type="caution">
    <text evidence="18">Lacks conserved residue(s) required for the propagation of feature annotation.</text>
</comment>
<feature type="binding site" evidence="18">
    <location>
        <position position="128"/>
    </location>
    <ligand>
        <name>K(+)</name>
        <dbReference type="ChEBI" id="CHEBI:29103"/>
    </ligand>
</feature>
<comment type="function">
    <text evidence="14 19">Bifunctional enzyme that catalyzes the epimerization of the S- and R-forms of NAD(P)HX and the dehydration of the S-form of NAD(P)HX at the expense of ADP, which is converted to AMP. This allows the repair of both epimers of NAD(P)HX, a damaged form of NAD(P)H that is a result of enzymatic or heat-dependent hydration.</text>
</comment>
<dbReference type="PIRSF" id="PIRSF017184">
    <property type="entry name" value="Nnr"/>
    <property type="match status" value="1"/>
</dbReference>
<evidence type="ECO:0000313" key="25">
    <source>
        <dbReference type="Proteomes" id="UP000527860"/>
    </source>
</evidence>
<dbReference type="HAMAP" id="MF_01966">
    <property type="entry name" value="NADHX_epimerase"/>
    <property type="match status" value="1"/>
</dbReference>
<dbReference type="RefSeq" id="WP_040105056.1">
    <property type="nucleotide sequence ID" value="NZ_JABEVU030000001.1"/>
</dbReference>
<comment type="subunit">
    <text evidence="17">Homotetramer.</text>
</comment>
<keyword evidence="9 18" id="KW-0630">Potassium</keyword>
<evidence type="ECO:0000256" key="2">
    <source>
        <dbReference type="ARBA" id="ARBA00000909"/>
    </source>
</evidence>
<organism evidence="22 24">
    <name type="scientific">Salinicoccus roseus</name>
    <dbReference type="NCBI Taxonomy" id="45670"/>
    <lineage>
        <taxon>Bacteria</taxon>
        <taxon>Bacillati</taxon>
        <taxon>Bacillota</taxon>
        <taxon>Bacilli</taxon>
        <taxon>Bacillales</taxon>
        <taxon>Staphylococcaceae</taxon>
        <taxon>Salinicoccus</taxon>
    </lineage>
</organism>
<evidence type="ECO:0000256" key="15">
    <source>
        <dbReference type="ARBA" id="ARBA00048238"/>
    </source>
</evidence>
<feature type="binding site" evidence="18">
    <location>
        <position position="161"/>
    </location>
    <ligand>
        <name>(6S)-NADPHX</name>
        <dbReference type="ChEBI" id="CHEBI:64076"/>
    </ligand>
</feature>
<dbReference type="EMBL" id="JABEVU030000001">
    <property type="protein sequence ID" value="MDB0579681.1"/>
    <property type="molecule type" value="Genomic_DNA"/>
</dbReference>
<evidence type="ECO:0000256" key="13">
    <source>
        <dbReference type="ARBA" id="ARBA00023268"/>
    </source>
</evidence>
<dbReference type="PANTHER" id="PTHR12592:SF0">
    <property type="entry name" value="ATP-DEPENDENT (S)-NAD(P)H-HYDRATE DEHYDRATASE"/>
    <property type="match status" value="1"/>
</dbReference>
<feature type="binding site" evidence="17">
    <location>
        <position position="450"/>
    </location>
    <ligand>
        <name>(6S)-NADPHX</name>
        <dbReference type="ChEBI" id="CHEBI:64076"/>
    </ligand>
</feature>
<comment type="similarity">
    <text evidence="4 19">In the C-terminal section; belongs to the NnrD/CARKD family.</text>
</comment>
<dbReference type="SUPFAM" id="SSF64153">
    <property type="entry name" value="YjeF N-terminal domain-like"/>
    <property type="match status" value="1"/>
</dbReference>
<evidence type="ECO:0000313" key="23">
    <source>
        <dbReference type="EMBL" id="MDB0579681.1"/>
    </source>
</evidence>
<evidence type="ECO:0000256" key="19">
    <source>
        <dbReference type="PIRNR" id="PIRNR017184"/>
    </source>
</evidence>